<organism evidence="8 9">
    <name type="scientific">Saccharomycodes ludwigii</name>
    <dbReference type="NCBI Taxonomy" id="36035"/>
    <lineage>
        <taxon>Eukaryota</taxon>
        <taxon>Fungi</taxon>
        <taxon>Dikarya</taxon>
        <taxon>Ascomycota</taxon>
        <taxon>Saccharomycotina</taxon>
        <taxon>Saccharomycetes</taxon>
        <taxon>Saccharomycodales</taxon>
        <taxon>Saccharomycodaceae</taxon>
        <taxon>Saccharomycodes</taxon>
    </lineage>
</organism>
<keyword evidence="6" id="KW-0464">Manganese</keyword>
<evidence type="ECO:0000259" key="7">
    <source>
        <dbReference type="PROSITE" id="PS51462"/>
    </source>
</evidence>
<dbReference type="InterPro" id="IPR045121">
    <property type="entry name" value="CoAse"/>
</dbReference>
<evidence type="ECO:0000256" key="4">
    <source>
        <dbReference type="ARBA" id="ARBA00022801"/>
    </source>
</evidence>
<dbReference type="InterPro" id="IPR000086">
    <property type="entry name" value="NUDIX_hydrolase_dom"/>
</dbReference>
<keyword evidence="3" id="KW-0479">Metal-binding</keyword>
<evidence type="ECO:0000256" key="1">
    <source>
        <dbReference type="ARBA" id="ARBA00001936"/>
    </source>
</evidence>
<proteinExistence type="predicted"/>
<sequence length="333" mass="38381">MNFEIISRLGTIKANNSCSQFPLEIVWPPYRRSAVFILLFVGLNGELRVLLTRRSRKIRSFSGDVSLPGGKADNIKETCMDIARRETFEEIGLPQDDHILESKYNIKLENLCNGKWPCYLSKNFLSVKPTIWFMHNNNSTTSNNNKYSEPLKLKKWFGHLNDGETSSIFSIPLKDAISVKTQSSLPHEYSRFKEIGYKWGGISRNILYYYYYTNSPNFHEVSWLKDIGDMSSDEEYNSGSISENIKVKKLWGLTAQILYDIASVGYQTDPLLLPNKSISDKTNRIIGHETLLYGLHEFAHQMNSSKRSKWEKDMIANNPKAKFDQVIPVFYTK</sequence>
<evidence type="ECO:0000313" key="8">
    <source>
        <dbReference type="EMBL" id="SSD62001.1"/>
    </source>
</evidence>
<dbReference type="SUPFAM" id="SSF55811">
    <property type="entry name" value="Nudix"/>
    <property type="match status" value="1"/>
</dbReference>
<keyword evidence="5" id="KW-0460">Magnesium</keyword>
<protein>
    <submittedName>
        <fullName evidence="8">Related to Peroxisomal coenzyme A diphosphatase 1, peroxisomal</fullName>
    </submittedName>
</protein>
<keyword evidence="9" id="KW-1185">Reference proteome</keyword>
<evidence type="ECO:0000256" key="5">
    <source>
        <dbReference type="ARBA" id="ARBA00022842"/>
    </source>
</evidence>
<dbReference type="VEuPathDB" id="FungiDB:SCODWIG_03762"/>
<dbReference type="AlphaFoldDB" id="A0A376BBN2"/>
<evidence type="ECO:0000256" key="6">
    <source>
        <dbReference type="ARBA" id="ARBA00023211"/>
    </source>
</evidence>
<comment type="cofactor">
    <cofactor evidence="1">
        <name>Mn(2+)</name>
        <dbReference type="ChEBI" id="CHEBI:29035"/>
    </cofactor>
</comment>
<evidence type="ECO:0000256" key="2">
    <source>
        <dbReference type="ARBA" id="ARBA00001946"/>
    </source>
</evidence>
<keyword evidence="4" id="KW-0378">Hydrolase</keyword>
<dbReference type="PANTHER" id="PTHR12992:SF24">
    <property type="entry name" value="PEROXISOMAL COENZYME A DIPHOSPHATASE NUDT7"/>
    <property type="match status" value="1"/>
</dbReference>
<gene>
    <name evidence="8" type="ORF">SCODWIG_03762</name>
</gene>
<dbReference type="InterPro" id="IPR015797">
    <property type="entry name" value="NUDIX_hydrolase-like_dom_sf"/>
</dbReference>
<dbReference type="Proteomes" id="UP000262825">
    <property type="component" value="Unassembled WGS sequence"/>
</dbReference>
<feature type="domain" description="Nudix hydrolase" evidence="7">
    <location>
        <begin position="30"/>
        <end position="194"/>
    </location>
</feature>
<comment type="cofactor">
    <cofactor evidence="2">
        <name>Mg(2+)</name>
        <dbReference type="ChEBI" id="CHEBI:18420"/>
    </cofactor>
</comment>
<evidence type="ECO:0000256" key="3">
    <source>
        <dbReference type="ARBA" id="ARBA00022723"/>
    </source>
</evidence>
<dbReference type="GO" id="GO:0015938">
    <property type="term" value="P:coenzyme A catabolic process"/>
    <property type="evidence" value="ECO:0007669"/>
    <property type="project" value="TreeGrafter"/>
</dbReference>
<dbReference type="GO" id="GO:0046872">
    <property type="term" value="F:metal ion binding"/>
    <property type="evidence" value="ECO:0007669"/>
    <property type="project" value="UniProtKB-KW"/>
</dbReference>
<dbReference type="PROSITE" id="PS51462">
    <property type="entry name" value="NUDIX"/>
    <property type="match status" value="1"/>
</dbReference>
<accession>A0A376BBN2</accession>
<reference evidence="9" key="1">
    <citation type="submission" date="2018-06" db="EMBL/GenBank/DDBJ databases">
        <authorList>
            <person name="Guldener U."/>
        </authorList>
    </citation>
    <scope>NUCLEOTIDE SEQUENCE [LARGE SCALE GENOMIC DNA]</scope>
    <source>
        <strain evidence="9">UTAD17</strain>
    </source>
</reference>
<evidence type="ECO:0000313" key="9">
    <source>
        <dbReference type="Proteomes" id="UP000262825"/>
    </source>
</evidence>
<dbReference type="Pfam" id="PF00293">
    <property type="entry name" value="NUDIX"/>
    <property type="match status" value="1"/>
</dbReference>
<dbReference type="GO" id="GO:0010945">
    <property type="term" value="F:coenzyme A diphosphatase activity"/>
    <property type="evidence" value="ECO:0007669"/>
    <property type="project" value="InterPro"/>
</dbReference>
<dbReference type="CDD" id="cd03426">
    <property type="entry name" value="NUDIX_CoAse_Nudt7"/>
    <property type="match status" value="1"/>
</dbReference>
<dbReference type="PANTHER" id="PTHR12992">
    <property type="entry name" value="NUDIX HYDROLASE"/>
    <property type="match status" value="1"/>
</dbReference>
<dbReference type="Gene3D" id="3.90.79.10">
    <property type="entry name" value="Nucleoside Triphosphate Pyrophosphohydrolase"/>
    <property type="match status" value="1"/>
</dbReference>
<name>A0A376BBN2_9ASCO</name>
<dbReference type="EMBL" id="UFAJ01001054">
    <property type="protein sequence ID" value="SSD62001.1"/>
    <property type="molecule type" value="Genomic_DNA"/>
</dbReference>